<dbReference type="EMBL" id="WLYK01000006">
    <property type="protein sequence ID" value="MTD15421.1"/>
    <property type="molecule type" value="Genomic_DNA"/>
</dbReference>
<reference evidence="1 2" key="1">
    <citation type="submission" date="2019-11" db="EMBL/GenBank/DDBJ databases">
        <authorList>
            <person name="Jiang L.-Q."/>
        </authorList>
    </citation>
    <scope>NUCLEOTIDE SEQUENCE [LARGE SCALE GENOMIC DNA]</scope>
    <source>
        <strain evidence="1 2">YIM 132087</strain>
    </source>
</reference>
<proteinExistence type="predicted"/>
<accession>A0A7K1FMM5</accession>
<name>A0A7K1FMM5_9ACTN</name>
<protein>
    <recommendedName>
        <fullName evidence="3">Exo-alpha-sialidase</fullName>
    </recommendedName>
</protein>
<evidence type="ECO:0008006" key="3">
    <source>
        <dbReference type="Google" id="ProtNLM"/>
    </source>
</evidence>
<dbReference type="Proteomes" id="UP000460221">
    <property type="component" value="Unassembled WGS sequence"/>
</dbReference>
<dbReference type="RefSeq" id="WP_154769431.1">
    <property type="nucleotide sequence ID" value="NZ_WLYK01000006.1"/>
</dbReference>
<dbReference type="SUPFAM" id="SSF63829">
    <property type="entry name" value="Calcium-dependent phosphotriesterase"/>
    <property type="match status" value="1"/>
</dbReference>
<gene>
    <name evidence="1" type="ORF">GIS00_15900</name>
</gene>
<keyword evidence="2" id="KW-1185">Reference proteome</keyword>
<dbReference type="AlphaFoldDB" id="A0A7K1FMM5"/>
<organism evidence="1 2">
    <name type="scientific">Nakamurella alba</name>
    <dbReference type="NCBI Taxonomy" id="2665158"/>
    <lineage>
        <taxon>Bacteria</taxon>
        <taxon>Bacillati</taxon>
        <taxon>Actinomycetota</taxon>
        <taxon>Actinomycetes</taxon>
        <taxon>Nakamurellales</taxon>
        <taxon>Nakamurellaceae</taxon>
        <taxon>Nakamurella</taxon>
    </lineage>
</organism>
<evidence type="ECO:0000313" key="1">
    <source>
        <dbReference type="EMBL" id="MTD15421.1"/>
    </source>
</evidence>
<comment type="caution">
    <text evidence="1">The sequence shown here is derived from an EMBL/GenBank/DDBJ whole genome shotgun (WGS) entry which is preliminary data.</text>
</comment>
<evidence type="ECO:0000313" key="2">
    <source>
        <dbReference type="Proteomes" id="UP000460221"/>
    </source>
</evidence>
<sequence length="343" mass="37030">MMTSLFAAPVAEAAPSPVVTVLSDCNAEGHADITSDGTIHGFMTCADLSIRYFSGRVPGSFTSKPSPYIGRVYDVAWDGVSRAYVLFQNGESGPGTVGAPPKIAVYDVATGKFSPPTTLGSRTATVANYGSIVASKGRWWAVWSERSGEPGTASYRDQLFQAGTLLGPRGRQQITFTSAPNGTPRLALENGKITMAWSRQGTTQVATTTTGSWSSRPLASGRPDGVITRDGRTYVLLRGADGRVRMIDNATGMWSTKIFDDQVVDSTAPTFAVSGTRVFATWRTSTDGYLAQKEVSRIGGTWRESERRTPDVLWIFETLAQDGSRVELWREGVSTSPVYAQRR</sequence>